<evidence type="ECO:0000313" key="1">
    <source>
        <dbReference type="EMBL" id="KKN08142.1"/>
    </source>
</evidence>
<organism evidence="1">
    <name type="scientific">marine sediment metagenome</name>
    <dbReference type="NCBI Taxonomy" id="412755"/>
    <lineage>
        <taxon>unclassified sequences</taxon>
        <taxon>metagenomes</taxon>
        <taxon>ecological metagenomes</taxon>
    </lineage>
</organism>
<dbReference type="AlphaFoldDB" id="A0A0F9N8E5"/>
<reference evidence="1" key="1">
    <citation type="journal article" date="2015" name="Nature">
        <title>Complex archaea that bridge the gap between prokaryotes and eukaryotes.</title>
        <authorList>
            <person name="Spang A."/>
            <person name="Saw J.H."/>
            <person name="Jorgensen S.L."/>
            <person name="Zaremba-Niedzwiedzka K."/>
            <person name="Martijn J."/>
            <person name="Lind A.E."/>
            <person name="van Eijk R."/>
            <person name="Schleper C."/>
            <person name="Guy L."/>
            <person name="Ettema T.J."/>
        </authorList>
    </citation>
    <scope>NUCLEOTIDE SEQUENCE</scope>
</reference>
<proteinExistence type="predicted"/>
<accession>A0A0F9N8E5</accession>
<comment type="caution">
    <text evidence="1">The sequence shown here is derived from an EMBL/GenBank/DDBJ whole genome shotgun (WGS) entry which is preliminary data.</text>
</comment>
<dbReference type="EMBL" id="LAZR01004488">
    <property type="protein sequence ID" value="KKN08142.1"/>
    <property type="molecule type" value="Genomic_DNA"/>
</dbReference>
<name>A0A0F9N8E5_9ZZZZ</name>
<sequence>MNDCDSKRNSYNCFGVWDDSMCYDCQRNLKSEAETRSDNYISQLDKINILYEYLKGEGMPTGVSCLMPKLKPKKAFSVIWFLQEILHCLPDNIEQCDDCKDLYDTDSEGHILDDQYDLDGKTLPKKYWGHWCDNCVPCVDFEIG</sequence>
<protein>
    <submittedName>
        <fullName evidence="1">Uncharacterized protein</fullName>
    </submittedName>
</protein>
<gene>
    <name evidence="1" type="ORF">LCGC14_1059540</name>
</gene>